<dbReference type="InterPro" id="IPR011989">
    <property type="entry name" value="ARM-like"/>
</dbReference>
<dbReference type="Proteomes" id="UP000214646">
    <property type="component" value="Unassembled WGS sequence"/>
</dbReference>
<sequence>MRVQKRLCVLLCVIACGGCGQKKTTGELVADLKSTQEKDRINAVRILPQRKGDVGQTVPALIGALKDQENDIRWSAAIGLGNLGESAREAIPALQATQRDRDARVREAAGVALTRIDPQKFPARRKL</sequence>
<accession>A0A225DVK8</accession>
<dbReference type="EMBL" id="NIDE01000008">
    <property type="protein sequence ID" value="OWK40335.1"/>
    <property type="molecule type" value="Genomic_DNA"/>
</dbReference>
<dbReference type="InterPro" id="IPR016024">
    <property type="entry name" value="ARM-type_fold"/>
</dbReference>
<reference evidence="2" key="1">
    <citation type="submission" date="2017-06" db="EMBL/GenBank/DDBJ databases">
        <title>Genome analysis of Fimbriiglobus ruber SP5, the first member of the order Planctomycetales with confirmed chitinolytic capability.</title>
        <authorList>
            <person name="Ravin N.V."/>
            <person name="Rakitin A.L."/>
            <person name="Ivanova A.A."/>
            <person name="Beletsky A.V."/>
            <person name="Kulichevskaya I.S."/>
            <person name="Mardanov A.V."/>
            <person name="Dedysh S.N."/>
        </authorList>
    </citation>
    <scope>NUCLEOTIDE SEQUENCE [LARGE SCALE GENOMIC DNA]</scope>
    <source>
        <strain evidence="2">SP5</strain>
    </source>
</reference>
<evidence type="ECO:0008006" key="3">
    <source>
        <dbReference type="Google" id="ProtNLM"/>
    </source>
</evidence>
<keyword evidence="2" id="KW-1185">Reference proteome</keyword>
<dbReference type="OrthoDB" id="225428at2"/>
<evidence type="ECO:0000313" key="2">
    <source>
        <dbReference type="Proteomes" id="UP000214646"/>
    </source>
</evidence>
<gene>
    <name evidence="1" type="ORF">FRUB_05254</name>
</gene>
<proteinExistence type="predicted"/>
<name>A0A225DVK8_9BACT</name>
<dbReference type="Pfam" id="PF13646">
    <property type="entry name" value="HEAT_2"/>
    <property type="match status" value="1"/>
</dbReference>
<dbReference type="Gene3D" id="1.25.10.10">
    <property type="entry name" value="Leucine-rich Repeat Variant"/>
    <property type="match status" value="1"/>
</dbReference>
<organism evidence="1 2">
    <name type="scientific">Fimbriiglobus ruber</name>
    <dbReference type="NCBI Taxonomy" id="1908690"/>
    <lineage>
        <taxon>Bacteria</taxon>
        <taxon>Pseudomonadati</taxon>
        <taxon>Planctomycetota</taxon>
        <taxon>Planctomycetia</taxon>
        <taxon>Gemmatales</taxon>
        <taxon>Gemmataceae</taxon>
        <taxon>Fimbriiglobus</taxon>
    </lineage>
</organism>
<dbReference type="AlphaFoldDB" id="A0A225DVK8"/>
<dbReference type="SUPFAM" id="SSF48371">
    <property type="entry name" value="ARM repeat"/>
    <property type="match status" value="1"/>
</dbReference>
<comment type="caution">
    <text evidence="1">The sequence shown here is derived from an EMBL/GenBank/DDBJ whole genome shotgun (WGS) entry which is preliminary data.</text>
</comment>
<protein>
    <recommendedName>
        <fullName evidence="3">HEAT repeat domain-containing protein</fullName>
    </recommendedName>
</protein>
<evidence type="ECO:0000313" key="1">
    <source>
        <dbReference type="EMBL" id="OWK40335.1"/>
    </source>
</evidence>
<dbReference type="RefSeq" id="WP_088256269.1">
    <property type="nucleotide sequence ID" value="NZ_NIDE01000008.1"/>
</dbReference>